<gene>
    <name evidence="2" type="ORF">COLO4_21303</name>
</gene>
<name>A0A1R3IU49_9ROSI</name>
<comment type="caution">
    <text evidence="2">The sequence shown here is derived from an EMBL/GenBank/DDBJ whole genome shotgun (WGS) entry which is preliminary data.</text>
</comment>
<evidence type="ECO:0000313" key="3">
    <source>
        <dbReference type="Proteomes" id="UP000187203"/>
    </source>
</evidence>
<protein>
    <recommendedName>
        <fullName evidence="1">G-patch domain-containing protein</fullName>
    </recommendedName>
</protein>
<feature type="domain" description="G-patch" evidence="1">
    <location>
        <begin position="35"/>
        <end position="81"/>
    </location>
</feature>
<proteinExistence type="predicted"/>
<dbReference type="GO" id="GO:0003676">
    <property type="term" value="F:nucleic acid binding"/>
    <property type="evidence" value="ECO:0007669"/>
    <property type="project" value="InterPro"/>
</dbReference>
<dbReference type="InterPro" id="IPR000467">
    <property type="entry name" value="G_patch_dom"/>
</dbReference>
<sequence>MAQTSVTPYEEAGEQLYECSPQAFETDYVKKPMEDTFKAMQVMKRYSWTEGQVLGKNAKGMKEILLGDAQSSGFGLGLEATAEDHQILEDNREMRKGERLGLPFDKETKMEIPPLSQTFKSVR</sequence>
<keyword evidence="3" id="KW-1185">Reference proteome</keyword>
<accession>A0A1R3IU49</accession>
<evidence type="ECO:0000259" key="1">
    <source>
        <dbReference type="PROSITE" id="PS50174"/>
    </source>
</evidence>
<dbReference type="PROSITE" id="PS50174">
    <property type="entry name" value="G_PATCH"/>
    <property type="match status" value="1"/>
</dbReference>
<reference evidence="3" key="1">
    <citation type="submission" date="2013-09" db="EMBL/GenBank/DDBJ databases">
        <title>Corchorus olitorius genome sequencing.</title>
        <authorList>
            <person name="Alam M."/>
            <person name="Haque M.S."/>
            <person name="Islam M.S."/>
            <person name="Emdad E.M."/>
            <person name="Islam M.M."/>
            <person name="Ahmed B."/>
            <person name="Halim A."/>
            <person name="Hossen Q.M.M."/>
            <person name="Hossain M.Z."/>
            <person name="Ahmed R."/>
            <person name="Khan M.M."/>
            <person name="Islam R."/>
            <person name="Rashid M.M."/>
            <person name="Khan S.A."/>
            <person name="Rahman M.S."/>
            <person name="Alam M."/>
            <person name="Yahiya A.S."/>
            <person name="Khan M.S."/>
            <person name="Azam M.S."/>
            <person name="Haque T."/>
            <person name="Lashkar M.Z.H."/>
            <person name="Akhand A.I."/>
            <person name="Morshed G."/>
            <person name="Roy S."/>
            <person name="Uddin K.S."/>
            <person name="Rabeya T."/>
            <person name="Hossain A.S."/>
            <person name="Chowdhury A."/>
            <person name="Snigdha A.R."/>
            <person name="Mortoza M.S."/>
            <person name="Matin S.A."/>
            <person name="Hoque S.M.E."/>
            <person name="Islam M.K."/>
            <person name="Roy D.K."/>
            <person name="Haider R."/>
            <person name="Moosa M.M."/>
            <person name="Elias S.M."/>
            <person name="Hasan A.M."/>
            <person name="Jahan S."/>
            <person name="Shafiuddin M."/>
            <person name="Mahmood N."/>
            <person name="Shommy N.S."/>
        </authorList>
    </citation>
    <scope>NUCLEOTIDE SEQUENCE [LARGE SCALE GENOMIC DNA]</scope>
    <source>
        <strain evidence="3">cv. O-4</strain>
    </source>
</reference>
<dbReference type="Proteomes" id="UP000187203">
    <property type="component" value="Unassembled WGS sequence"/>
</dbReference>
<evidence type="ECO:0000313" key="2">
    <source>
        <dbReference type="EMBL" id="OMO86108.1"/>
    </source>
</evidence>
<dbReference type="EMBL" id="AWUE01017625">
    <property type="protein sequence ID" value="OMO86108.1"/>
    <property type="molecule type" value="Genomic_DNA"/>
</dbReference>
<organism evidence="2 3">
    <name type="scientific">Corchorus olitorius</name>
    <dbReference type="NCBI Taxonomy" id="93759"/>
    <lineage>
        <taxon>Eukaryota</taxon>
        <taxon>Viridiplantae</taxon>
        <taxon>Streptophyta</taxon>
        <taxon>Embryophyta</taxon>
        <taxon>Tracheophyta</taxon>
        <taxon>Spermatophyta</taxon>
        <taxon>Magnoliopsida</taxon>
        <taxon>eudicotyledons</taxon>
        <taxon>Gunneridae</taxon>
        <taxon>Pentapetalae</taxon>
        <taxon>rosids</taxon>
        <taxon>malvids</taxon>
        <taxon>Malvales</taxon>
        <taxon>Malvaceae</taxon>
        <taxon>Grewioideae</taxon>
        <taxon>Apeibeae</taxon>
        <taxon>Corchorus</taxon>
    </lineage>
</organism>
<dbReference type="AlphaFoldDB" id="A0A1R3IU49"/>